<dbReference type="InterPro" id="IPR040079">
    <property type="entry name" value="Glutathione_S-Trfase"/>
</dbReference>
<evidence type="ECO:0000313" key="7">
    <source>
        <dbReference type="Proteomes" id="UP000270094"/>
    </source>
</evidence>
<name>A0A3P7KQK5_STRVU</name>
<organism evidence="6 7">
    <name type="scientific">Strongylus vulgaris</name>
    <name type="common">Blood worm</name>
    <dbReference type="NCBI Taxonomy" id="40348"/>
    <lineage>
        <taxon>Eukaryota</taxon>
        <taxon>Metazoa</taxon>
        <taxon>Ecdysozoa</taxon>
        <taxon>Nematoda</taxon>
        <taxon>Chromadorea</taxon>
        <taxon>Rhabditida</taxon>
        <taxon>Rhabditina</taxon>
        <taxon>Rhabditomorpha</taxon>
        <taxon>Strongyloidea</taxon>
        <taxon>Strongylidae</taxon>
        <taxon>Strongylus</taxon>
    </lineage>
</organism>
<keyword evidence="2" id="KW-0808">Transferase</keyword>
<evidence type="ECO:0000259" key="5">
    <source>
        <dbReference type="PROSITE" id="PS50404"/>
    </source>
</evidence>
<dbReference type="PROSITE" id="PS50404">
    <property type="entry name" value="GST_NTER"/>
    <property type="match status" value="1"/>
</dbReference>
<dbReference type="SUPFAM" id="SSF52833">
    <property type="entry name" value="Thioredoxin-like"/>
    <property type="match status" value="1"/>
</dbReference>
<dbReference type="EC" id="2.5.1.18" evidence="1"/>
<dbReference type="GO" id="GO:0004364">
    <property type="term" value="F:glutathione transferase activity"/>
    <property type="evidence" value="ECO:0007669"/>
    <property type="project" value="UniProtKB-EC"/>
</dbReference>
<dbReference type="OrthoDB" id="414243at2759"/>
<dbReference type="GO" id="GO:0006749">
    <property type="term" value="P:glutathione metabolic process"/>
    <property type="evidence" value="ECO:0007669"/>
    <property type="project" value="TreeGrafter"/>
</dbReference>
<dbReference type="InterPro" id="IPR036249">
    <property type="entry name" value="Thioredoxin-like_sf"/>
</dbReference>
<sequence length="77" mass="9039">MVHYKLTYFDGRGAAEVIRQIFVLADEKFEDVRYTHEEWPKHKSEMPFGQMPVLEIDGQQLAQSHAIARFLAKRFGE</sequence>
<evidence type="ECO:0000256" key="2">
    <source>
        <dbReference type="ARBA" id="ARBA00022679"/>
    </source>
</evidence>
<protein>
    <recommendedName>
        <fullName evidence="1">glutathione transferase</fullName>
        <ecNumber evidence="1">2.5.1.18</ecNumber>
    </recommendedName>
</protein>
<dbReference type="PANTHER" id="PTHR11571">
    <property type="entry name" value="GLUTATHIONE S-TRANSFERASE"/>
    <property type="match status" value="1"/>
</dbReference>
<dbReference type="InterPro" id="IPR004045">
    <property type="entry name" value="Glutathione_S-Trfase_N"/>
</dbReference>
<feature type="domain" description="GST N-terminal" evidence="5">
    <location>
        <begin position="2"/>
        <end position="77"/>
    </location>
</feature>
<dbReference type="AlphaFoldDB" id="A0A3P7KQK5"/>
<gene>
    <name evidence="6" type="ORF">SVUK_LOCUS4936</name>
</gene>
<dbReference type="Gene3D" id="1.20.1050.130">
    <property type="match status" value="1"/>
</dbReference>
<dbReference type="InterPro" id="IPR050213">
    <property type="entry name" value="GST_superfamily"/>
</dbReference>
<evidence type="ECO:0000256" key="3">
    <source>
        <dbReference type="ARBA" id="ARBA00038317"/>
    </source>
</evidence>
<dbReference type="Proteomes" id="UP000270094">
    <property type="component" value="Unassembled WGS sequence"/>
</dbReference>
<dbReference type="CDD" id="cd03039">
    <property type="entry name" value="GST_N_Sigma_like"/>
    <property type="match status" value="1"/>
</dbReference>
<dbReference type="FunFam" id="3.40.30.10:FF:000258">
    <property type="entry name" value="Glutathione S-transferase"/>
    <property type="match status" value="1"/>
</dbReference>
<dbReference type="Pfam" id="PF02798">
    <property type="entry name" value="GST_N"/>
    <property type="match status" value="1"/>
</dbReference>
<keyword evidence="7" id="KW-1185">Reference proteome</keyword>
<evidence type="ECO:0000256" key="1">
    <source>
        <dbReference type="ARBA" id="ARBA00012452"/>
    </source>
</evidence>
<dbReference type="PANTHER" id="PTHR11571:SF224">
    <property type="entry name" value="HEMATOPOIETIC PROSTAGLANDIN D SYNTHASE"/>
    <property type="match status" value="1"/>
</dbReference>
<dbReference type="SFLD" id="SFLDS00019">
    <property type="entry name" value="Glutathione_Transferase_(cytos"/>
    <property type="match status" value="1"/>
</dbReference>
<comment type="catalytic activity">
    <reaction evidence="4">
        <text>RX + glutathione = an S-substituted glutathione + a halide anion + H(+)</text>
        <dbReference type="Rhea" id="RHEA:16437"/>
        <dbReference type="ChEBI" id="CHEBI:15378"/>
        <dbReference type="ChEBI" id="CHEBI:16042"/>
        <dbReference type="ChEBI" id="CHEBI:17792"/>
        <dbReference type="ChEBI" id="CHEBI:57925"/>
        <dbReference type="ChEBI" id="CHEBI:90779"/>
        <dbReference type="EC" id="2.5.1.18"/>
    </reaction>
</comment>
<evidence type="ECO:0000256" key="4">
    <source>
        <dbReference type="ARBA" id="ARBA00047960"/>
    </source>
</evidence>
<evidence type="ECO:0000313" key="6">
    <source>
        <dbReference type="EMBL" id="VDM69938.1"/>
    </source>
</evidence>
<comment type="similarity">
    <text evidence="3">Belongs to the GST superfamily. Sigma family.</text>
</comment>
<reference evidence="6 7" key="1">
    <citation type="submission" date="2018-11" db="EMBL/GenBank/DDBJ databases">
        <authorList>
            <consortium name="Pathogen Informatics"/>
        </authorList>
    </citation>
    <scope>NUCLEOTIDE SEQUENCE [LARGE SCALE GENOMIC DNA]</scope>
</reference>
<proteinExistence type="inferred from homology"/>
<dbReference type="EMBL" id="UYYB01014147">
    <property type="protein sequence ID" value="VDM69938.1"/>
    <property type="molecule type" value="Genomic_DNA"/>
</dbReference>
<accession>A0A3P7KQK5</accession>